<organism evidence="1 2">
    <name type="scientific">Roseobacter fucihabitans</name>
    <dbReference type="NCBI Taxonomy" id="1537242"/>
    <lineage>
        <taxon>Bacteria</taxon>
        <taxon>Pseudomonadati</taxon>
        <taxon>Pseudomonadota</taxon>
        <taxon>Alphaproteobacteria</taxon>
        <taxon>Rhodobacterales</taxon>
        <taxon>Roseobacteraceae</taxon>
        <taxon>Roseobacter</taxon>
    </lineage>
</organism>
<dbReference type="RefSeq" id="WP_187430429.1">
    <property type="nucleotide sequence ID" value="NZ_CP143423.1"/>
</dbReference>
<reference evidence="2" key="2">
    <citation type="submission" date="2024-01" db="EMBL/GenBank/DDBJ databases">
        <title>Roseobacter fucihabitans sp. nov., isolated from the brown alga Fucus spiralis.</title>
        <authorList>
            <person name="Hahnke S."/>
            <person name="Berger M."/>
            <person name="Schlingloff A."/>
            <person name="Athale I."/>
            <person name="Neumann-Schaal M."/>
            <person name="Adenaya A."/>
            <person name="Poehlein A."/>
            <person name="Daniel R."/>
            <person name="Pertersen J."/>
            <person name="Brinkhoff T."/>
        </authorList>
    </citation>
    <scope>NUCLEOTIDE SEQUENCE [LARGE SCALE GENOMIC DNA]</scope>
    <source>
        <strain evidence="2">B14</strain>
    </source>
</reference>
<reference evidence="1 2" key="1">
    <citation type="submission" date="2015-07" db="EMBL/GenBank/DDBJ databases">
        <authorList>
            <person name="Voget S."/>
            <person name="Dogs M."/>
            <person name="Brinkhoff T.H."/>
            <person name="Daniel R."/>
        </authorList>
    </citation>
    <scope>NUCLEOTIDE SEQUENCE [LARGE SCALE GENOMIC DNA]</scope>
    <source>
        <strain evidence="1 2">B14</strain>
    </source>
</reference>
<gene>
    <name evidence="1" type="ORF">ROLI_019990</name>
</gene>
<dbReference type="EMBL" id="CP143423">
    <property type="protein sequence ID" value="WVX48916.1"/>
    <property type="molecule type" value="Genomic_DNA"/>
</dbReference>
<evidence type="ECO:0000313" key="2">
    <source>
        <dbReference type="Proteomes" id="UP001318682"/>
    </source>
</evidence>
<proteinExistence type="predicted"/>
<name>A0ABZ2BSC5_9RHOB</name>
<keyword evidence="2" id="KW-1185">Reference proteome</keyword>
<evidence type="ECO:0000313" key="1">
    <source>
        <dbReference type="EMBL" id="WVX48916.1"/>
    </source>
</evidence>
<sequence>MPIRLESSAKSGYVNHIVKQGADTTFGDVMNWGDTGPDQNITCTLSVNASGFGASGTASPFLNICKSMTPLAFGISGTKIEYPEIVAGGYTDAIGYVTARPPEATSGLWALWSWQGPGFEPLAGRYRFTYTGDQITGTLGISVVSNTPGELIFNIGETPGQFGWFWATITPSNYPQNFVCVREDYQDLYDAGEIFNPEYIASLRGLSQLRHLNTLGINGSEMDSINDFPIEDNPFWSPIPLSVIMKLHNKTKIDPWICMPHRAMQIAGPGIVDTTFARDLCGYLKANLDPSLIAYIQNSNETWNSTFDQFAEVFNEARDRGWSDVNNSVSYWAMADVVLAQACKEEYGAEAATRLHYSAGSQAASAGVTSQFATASVWQSEEPDNWIDPATVLDSICVASYFGSGFISAPNEIANLKARVDAGDTEQELITYIDGRIGALDYIGQAIGWLQASKTAAGSIPLILYEGGTHIQHWFAVQGVSEADYEACIPALTAYSYSPELAARYATLMDAWALIGDGQHMDYNHIGQPGKFGAFGMARSLNDFDNPRASYQIARSVTETPWWDDPRRGVQCRYWRSGLEHLRNLFERRSKLFLTKPFAAIISVIHCRNPCRATSATNNNHNCKPVAPFTPRTVILIQRLRIDSEARDEQRNRTAGGCAADCALNN</sequence>
<protein>
    <submittedName>
        <fullName evidence="1">Uncharacterized protein</fullName>
    </submittedName>
</protein>
<accession>A0ABZ2BSC5</accession>
<dbReference type="Proteomes" id="UP001318682">
    <property type="component" value="Chromosome"/>
</dbReference>